<keyword evidence="2" id="KW-0521">NADP</keyword>
<evidence type="ECO:0000256" key="6">
    <source>
        <dbReference type="PIRSR" id="PIRSR000097-3"/>
    </source>
</evidence>
<dbReference type="AlphaFoldDB" id="B5Y585"/>
<dbReference type="STRING" id="556484.B5Y585"/>
<dbReference type="SUPFAM" id="SSF51430">
    <property type="entry name" value="NAD(P)-linked oxidoreductase"/>
    <property type="match status" value="1"/>
</dbReference>
<evidence type="ECO:0000256" key="1">
    <source>
        <dbReference type="ARBA" id="ARBA00007905"/>
    </source>
</evidence>
<dbReference type="PANTHER" id="PTHR43827:SF3">
    <property type="entry name" value="NADP-DEPENDENT OXIDOREDUCTASE DOMAIN-CONTAINING PROTEIN"/>
    <property type="match status" value="1"/>
</dbReference>
<feature type="non-terminal residue" evidence="8">
    <location>
        <position position="1"/>
    </location>
</feature>
<feature type="non-terminal residue" evidence="8">
    <location>
        <position position="230"/>
    </location>
</feature>
<accession>B5Y585</accession>
<dbReference type="InterPro" id="IPR020471">
    <property type="entry name" value="AKR"/>
</dbReference>
<dbReference type="InterPro" id="IPR036812">
    <property type="entry name" value="NAD(P)_OxRdtase_dom_sf"/>
</dbReference>
<dbReference type="HOGENOM" id="CLU_331644_0_0_1"/>
<dbReference type="OrthoDB" id="416253at2759"/>
<feature type="domain" description="NADP-dependent oxidoreductase" evidence="7">
    <location>
        <begin position="5"/>
        <end position="229"/>
    </location>
</feature>
<keyword evidence="3 8" id="KW-0560">Oxidoreductase</keyword>
<sequence length="230" mass="25368">RLPSLALGTMKLAKRSTSVVVSAALKKGIDAIDTAPTYNNEEEIGAALAHQKLKPFIIVKVPKRATLPAQVRDEVLLSLQKLGREFVDLILLHWPCDAIEADSLSSVWKELEHLQAKKYCHFLGVCNFSIDALRTLIPLCSPNGRPILNQIERHPLLPQWELLDFCARHGIQLQAHSPLGQGRSEVLEQHVVVDISKATGLSPAQVVLKWNLQHGIAVVTKSTSDAHLSQ</sequence>
<reference evidence="8 9" key="1">
    <citation type="journal article" date="2008" name="Nature">
        <title>The Phaeodactylum genome reveals the evolutionary history of diatom genomes.</title>
        <authorList>
            <person name="Bowler C."/>
            <person name="Allen A.E."/>
            <person name="Badger J.H."/>
            <person name="Grimwood J."/>
            <person name="Jabbari K."/>
            <person name="Kuo A."/>
            <person name="Maheswari U."/>
            <person name="Martens C."/>
            <person name="Maumus F."/>
            <person name="Otillar R.P."/>
            <person name="Rayko E."/>
            <person name="Salamov A."/>
            <person name="Vandepoele K."/>
            <person name="Beszteri B."/>
            <person name="Gruber A."/>
            <person name="Heijde M."/>
            <person name="Katinka M."/>
            <person name="Mock T."/>
            <person name="Valentin K."/>
            <person name="Verret F."/>
            <person name="Berges J.A."/>
            <person name="Brownlee C."/>
            <person name="Cadoret J.P."/>
            <person name="Chiovitti A."/>
            <person name="Choi C.J."/>
            <person name="Coesel S."/>
            <person name="De Martino A."/>
            <person name="Detter J.C."/>
            <person name="Durkin C."/>
            <person name="Falciatore A."/>
            <person name="Fournet J."/>
            <person name="Haruta M."/>
            <person name="Huysman M.J."/>
            <person name="Jenkins B.D."/>
            <person name="Jiroutova K."/>
            <person name="Jorgensen R.E."/>
            <person name="Joubert Y."/>
            <person name="Kaplan A."/>
            <person name="Kroger N."/>
            <person name="Kroth P.G."/>
            <person name="La Roche J."/>
            <person name="Lindquist E."/>
            <person name="Lommer M."/>
            <person name="Martin-Jezequel V."/>
            <person name="Lopez P.J."/>
            <person name="Lucas S."/>
            <person name="Mangogna M."/>
            <person name="McGinnis K."/>
            <person name="Medlin L.K."/>
            <person name="Montsant A."/>
            <person name="Oudot-Le Secq M.P."/>
            <person name="Napoli C."/>
            <person name="Obornik M."/>
            <person name="Parker M.S."/>
            <person name="Petit J.L."/>
            <person name="Porcel B.M."/>
            <person name="Poulsen N."/>
            <person name="Robison M."/>
            <person name="Rychlewski L."/>
            <person name="Rynearson T.A."/>
            <person name="Schmutz J."/>
            <person name="Shapiro H."/>
            <person name="Siaut M."/>
            <person name="Stanley M."/>
            <person name="Sussman M.R."/>
            <person name="Taylor A.R."/>
            <person name="Vardi A."/>
            <person name="von Dassow P."/>
            <person name="Vyverman W."/>
            <person name="Willis A."/>
            <person name="Wyrwicz L.S."/>
            <person name="Rokhsar D.S."/>
            <person name="Weissenbach J."/>
            <person name="Armbrust E.V."/>
            <person name="Green B.R."/>
            <person name="Van de Peer Y."/>
            <person name="Grigoriev I.V."/>
        </authorList>
    </citation>
    <scope>NUCLEOTIDE SEQUENCE [LARGE SCALE GENOMIC DNA]</scope>
    <source>
        <strain evidence="8 9">CCAP 1055/1</strain>
    </source>
</reference>
<dbReference type="EMBL" id="CP001142">
    <property type="protein sequence ID" value="ACI65894.1"/>
    <property type="molecule type" value="Genomic_DNA"/>
</dbReference>
<reference evidence="9" key="2">
    <citation type="submission" date="2008-08" db="EMBL/GenBank/DDBJ databases">
        <authorList>
            <consortium name="Diatom Consortium"/>
            <person name="Grigoriev I."/>
            <person name="Grimwood J."/>
            <person name="Kuo A."/>
            <person name="Otillar R.P."/>
            <person name="Salamov A."/>
            <person name="Detter J.C."/>
            <person name="Lindquist E."/>
            <person name="Shapiro H."/>
            <person name="Lucas S."/>
            <person name="Glavina del Rio T."/>
            <person name="Pitluck S."/>
            <person name="Rokhsar D."/>
            <person name="Bowler C."/>
        </authorList>
    </citation>
    <scope>GENOME REANNOTATION</scope>
    <source>
        <strain evidence="9">CCAP 1055/1</strain>
    </source>
</reference>
<keyword evidence="9" id="KW-1185">Reference proteome</keyword>
<dbReference type="RefSeq" id="XP_002186424.1">
    <property type="nucleotide sequence ID" value="XM_002186388.1"/>
</dbReference>
<evidence type="ECO:0000256" key="5">
    <source>
        <dbReference type="PIRSR" id="PIRSR000097-2"/>
    </source>
</evidence>
<evidence type="ECO:0000256" key="4">
    <source>
        <dbReference type="PIRSR" id="PIRSR000097-1"/>
    </source>
</evidence>
<organism evidence="8 9">
    <name type="scientific">Phaeodactylum tricornutum (strain CCAP 1055/1)</name>
    <dbReference type="NCBI Taxonomy" id="556484"/>
    <lineage>
        <taxon>Eukaryota</taxon>
        <taxon>Sar</taxon>
        <taxon>Stramenopiles</taxon>
        <taxon>Ochrophyta</taxon>
        <taxon>Bacillariophyta</taxon>
        <taxon>Bacillariophyceae</taxon>
        <taxon>Bacillariophycidae</taxon>
        <taxon>Naviculales</taxon>
        <taxon>Phaeodactylaceae</taxon>
        <taxon>Phaeodactylum</taxon>
    </lineage>
</organism>
<dbReference type="GO" id="GO:0016616">
    <property type="term" value="F:oxidoreductase activity, acting on the CH-OH group of donors, NAD or NADP as acceptor"/>
    <property type="evidence" value="ECO:0007669"/>
    <property type="project" value="UniProtKB-ARBA"/>
</dbReference>
<dbReference type="PRINTS" id="PR00069">
    <property type="entry name" value="ALDKETRDTASE"/>
</dbReference>
<dbReference type="EC" id="1.1.1.-" evidence="8"/>
<gene>
    <name evidence="8" type="ORF">PHATR_51608</name>
</gene>
<evidence type="ECO:0000313" key="9">
    <source>
        <dbReference type="Proteomes" id="UP000000759"/>
    </source>
</evidence>
<evidence type="ECO:0000256" key="2">
    <source>
        <dbReference type="ARBA" id="ARBA00022857"/>
    </source>
</evidence>
<evidence type="ECO:0000259" key="7">
    <source>
        <dbReference type="Pfam" id="PF00248"/>
    </source>
</evidence>
<dbReference type="CDD" id="cd19071">
    <property type="entry name" value="AKR_AKR1-5-like"/>
    <property type="match status" value="1"/>
</dbReference>
<dbReference type="Proteomes" id="UP000000759">
    <property type="component" value="Chromosome 3"/>
</dbReference>
<dbReference type="PIRSF" id="PIRSF000097">
    <property type="entry name" value="AKR"/>
    <property type="match status" value="1"/>
</dbReference>
<evidence type="ECO:0000256" key="3">
    <source>
        <dbReference type="ARBA" id="ARBA00023002"/>
    </source>
</evidence>
<dbReference type="PaxDb" id="2850-Phatr51608"/>
<feature type="binding site" evidence="5">
    <location>
        <position position="93"/>
    </location>
    <ligand>
        <name>substrate</name>
    </ligand>
</feature>
<dbReference type="InterPro" id="IPR023210">
    <property type="entry name" value="NADP_OxRdtase_dom"/>
</dbReference>
<dbReference type="KEGG" id="pti:PHATR_51608"/>
<name>B5Y585_PHATC</name>
<feature type="site" description="Lowers pKa of active site Tyr" evidence="6">
    <location>
        <position position="60"/>
    </location>
</feature>
<dbReference type="GeneID" id="7204237"/>
<feature type="active site" description="Proton donor" evidence="4">
    <location>
        <position position="38"/>
    </location>
</feature>
<proteinExistence type="inferred from homology"/>
<dbReference type="PANTHER" id="PTHR43827">
    <property type="entry name" value="2,5-DIKETO-D-GLUCONIC ACID REDUCTASE"/>
    <property type="match status" value="1"/>
</dbReference>
<dbReference type="eggNOG" id="KOG1577">
    <property type="taxonomic scope" value="Eukaryota"/>
</dbReference>
<dbReference type="InParanoid" id="B5Y585"/>
<comment type="similarity">
    <text evidence="1">Belongs to the aldo/keto reductase family.</text>
</comment>
<evidence type="ECO:0000313" key="8">
    <source>
        <dbReference type="EMBL" id="ACI65894.1"/>
    </source>
</evidence>
<dbReference type="Pfam" id="PF00248">
    <property type="entry name" value="Aldo_ket_red"/>
    <property type="match status" value="1"/>
</dbReference>
<dbReference type="Gene3D" id="3.20.20.100">
    <property type="entry name" value="NADP-dependent oxidoreductase domain"/>
    <property type="match status" value="1"/>
</dbReference>
<protein>
    <submittedName>
        <fullName evidence="8">2,5-diketo-D-gluconic acid reductase A-like protein</fullName>
        <ecNumber evidence="8">1.1.1.-</ecNumber>
    </submittedName>
</protein>